<dbReference type="PANTHER" id="PTHR48102:SF3">
    <property type="entry name" value="ATP-DEPENDENT PROTEASE ATPASE SUBUNIT HSLU"/>
    <property type="match status" value="1"/>
</dbReference>
<dbReference type="SMART" id="SM00382">
    <property type="entry name" value="AAA"/>
    <property type="match status" value="1"/>
</dbReference>
<dbReference type="InterPro" id="IPR019489">
    <property type="entry name" value="Clp_ATPase_C"/>
</dbReference>
<gene>
    <name evidence="7" type="primary">hslU</name>
    <name evidence="7" type="ORF">L1F33_00395</name>
</gene>
<evidence type="ECO:0000256" key="2">
    <source>
        <dbReference type="ARBA" id="ARBA00022741"/>
    </source>
</evidence>
<dbReference type="InterPro" id="IPR003959">
    <property type="entry name" value="ATPase_AAA_core"/>
</dbReference>
<evidence type="ECO:0000313" key="7">
    <source>
        <dbReference type="EMBL" id="UVI40704.1"/>
    </source>
</evidence>
<reference evidence="7" key="1">
    <citation type="submission" date="2022-02" db="EMBL/GenBank/DDBJ databases">
        <title>Qipengyuania spongiae sp. nov., isolated from marine sponge.</title>
        <authorList>
            <person name="Li Z."/>
            <person name="Zhang M."/>
        </authorList>
    </citation>
    <scope>NUCLEOTIDE SEQUENCE</scope>
    <source>
        <strain evidence="7">PHS-Z21</strain>
    </source>
</reference>
<dbReference type="CDD" id="cd19498">
    <property type="entry name" value="RecA-like_HslU"/>
    <property type="match status" value="1"/>
</dbReference>
<dbReference type="NCBIfam" id="NF003544">
    <property type="entry name" value="PRK05201.1"/>
    <property type="match status" value="1"/>
</dbReference>
<dbReference type="Proteomes" id="UP001065265">
    <property type="component" value="Chromosome"/>
</dbReference>
<evidence type="ECO:0000256" key="4">
    <source>
        <dbReference type="ARBA" id="ARBA00023186"/>
    </source>
</evidence>
<dbReference type="InterPro" id="IPR027417">
    <property type="entry name" value="P-loop_NTPase"/>
</dbReference>
<keyword evidence="8" id="KW-1185">Reference proteome</keyword>
<proteinExistence type="inferred from homology"/>
<dbReference type="SUPFAM" id="SSF52540">
    <property type="entry name" value="P-loop containing nucleoside triphosphate hydrolases"/>
    <property type="match status" value="1"/>
</dbReference>
<keyword evidence="4" id="KW-0143">Chaperone</keyword>
<dbReference type="InterPro" id="IPR003593">
    <property type="entry name" value="AAA+_ATPase"/>
</dbReference>
<dbReference type="Gene3D" id="1.10.8.60">
    <property type="match status" value="1"/>
</dbReference>
<feature type="domain" description="AAA+ ATPase" evidence="5">
    <location>
        <begin position="50"/>
        <end position="322"/>
    </location>
</feature>
<dbReference type="GO" id="GO:0008233">
    <property type="term" value="F:peptidase activity"/>
    <property type="evidence" value="ECO:0007669"/>
    <property type="project" value="UniProtKB-KW"/>
</dbReference>
<name>A0ABY5T517_9SPHN</name>
<evidence type="ECO:0000256" key="1">
    <source>
        <dbReference type="ARBA" id="ARBA00009771"/>
    </source>
</evidence>
<dbReference type="Pfam" id="PF00004">
    <property type="entry name" value="AAA"/>
    <property type="match status" value="1"/>
</dbReference>
<keyword evidence="2" id="KW-0547">Nucleotide-binding</keyword>
<keyword evidence="7" id="KW-0645">Protease</keyword>
<accession>A0ABY5T517</accession>
<dbReference type="NCBIfam" id="TIGR00390">
    <property type="entry name" value="hslU"/>
    <property type="match status" value="1"/>
</dbReference>
<dbReference type="SMART" id="SM01086">
    <property type="entry name" value="ClpB_D2-small"/>
    <property type="match status" value="1"/>
</dbReference>
<dbReference type="RefSeq" id="WP_265561260.1">
    <property type="nucleotide sequence ID" value="NZ_CP092471.1"/>
</dbReference>
<dbReference type="Pfam" id="PF07724">
    <property type="entry name" value="AAA_2"/>
    <property type="match status" value="1"/>
</dbReference>
<evidence type="ECO:0000259" key="5">
    <source>
        <dbReference type="SMART" id="SM00382"/>
    </source>
</evidence>
<protein>
    <submittedName>
        <fullName evidence="7">ATP-dependent protease ATPase subunit HslU</fullName>
    </submittedName>
</protein>
<evidence type="ECO:0000313" key="8">
    <source>
        <dbReference type="Proteomes" id="UP001065265"/>
    </source>
</evidence>
<dbReference type="InterPro" id="IPR050052">
    <property type="entry name" value="ATP-dep_Clp_protease_ClpX"/>
</dbReference>
<keyword evidence="3" id="KW-0067">ATP-binding</keyword>
<dbReference type="PANTHER" id="PTHR48102">
    <property type="entry name" value="ATP-DEPENDENT CLP PROTEASE ATP-BINDING SUBUNIT CLPX-LIKE, MITOCHONDRIAL-RELATED"/>
    <property type="match status" value="1"/>
</dbReference>
<dbReference type="InterPro" id="IPR004491">
    <property type="entry name" value="HslU"/>
</dbReference>
<evidence type="ECO:0000256" key="3">
    <source>
        <dbReference type="ARBA" id="ARBA00022840"/>
    </source>
</evidence>
<dbReference type="EMBL" id="CP092471">
    <property type="protein sequence ID" value="UVI40704.1"/>
    <property type="molecule type" value="Genomic_DNA"/>
</dbReference>
<dbReference type="Gene3D" id="3.40.50.300">
    <property type="entry name" value="P-loop containing nucleotide triphosphate hydrolases"/>
    <property type="match status" value="2"/>
</dbReference>
<evidence type="ECO:0000259" key="6">
    <source>
        <dbReference type="SMART" id="SM01086"/>
    </source>
</evidence>
<dbReference type="GO" id="GO:0006508">
    <property type="term" value="P:proteolysis"/>
    <property type="evidence" value="ECO:0007669"/>
    <property type="project" value="UniProtKB-KW"/>
</dbReference>
<sequence length="433" mass="48053">MMDNLTPKAIVASLDEHIIGQKEAKRAVAVALRNRWRRQRLGADLRDEVTPKNILMIGPTGCGKTEISRRLAKLAEAPFVKVEATKFTEVGYVGRDVEQIARDLVEEAIRLEKERRREAVREKASEAAMDRLLTALVGDSASEATRQAFRERVVQNAMNDTEVEIDVKDTPNKQMDIPGMPGGVGMIDLSDMLGKAMGKSPTKRRKLKVPDAWDRLVEEEAEKRMDQDDVARVALENAETNGIVFLDEIDKIAVSDVRGGSVSREGVQRDLLPLIEGTTVATKYGPMKTDHVLFIASGAFHVSKPSDMLPELQGRLPIRVELRALTEEDFVRILTETRANLPQQYKALIGTEDVTLDITEDAIAEVAKIAAQVNESVENIGARRLQTVMERLVEDISFTAEDHAGETITVDAAYVRERLDELAGDADLSKYIL</sequence>
<organism evidence="7 8">
    <name type="scientific">Qipengyuania spongiae</name>
    <dbReference type="NCBI Taxonomy" id="2909673"/>
    <lineage>
        <taxon>Bacteria</taxon>
        <taxon>Pseudomonadati</taxon>
        <taxon>Pseudomonadota</taxon>
        <taxon>Alphaproteobacteria</taxon>
        <taxon>Sphingomonadales</taxon>
        <taxon>Erythrobacteraceae</taxon>
        <taxon>Qipengyuania</taxon>
    </lineage>
</organism>
<keyword evidence="7" id="KW-0378">Hydrolase</keyword>
<feature type="domain" description="Clp ATPase C-terminal" evidence="6">
    <location>
        <begin position="325"/>
        <end position="419"/>
    </location>
</feature>
<comment type="similarity">
    <text evidence="1">Belongs to the ClpX chaperone family. HslU subfamily.</text>
</comment>